<evidence type="ECO:0000256" key="5">
    <source>
        <dbReference type="ARBA" id="ARBA00022692"/>
    </source>
</evidence>
<organism evidence="10 11">
    <name type="scientific">Mucilaginibacter terrenus</name>
    <dbReference type="NCBI Taxonomy" id="2482727"/>
    <lineage>
        <taxon>Bacteria</taxon>
        <taxon>Pseudomonadati</taxon>
        <taxon>Bacteroidota</taxon>
        <taxon>Sphingobacteriia</taxon>
        <taxon>Sphingobacteriales</taxon>
        <taxon>Sphingobacteriaceae</taxon>
        <taxon>Mucilaginibacter</taxon>
    </lineage>
</organism>
<evidence type="ECO:0000256" key="4">
    <source>
        <dbReference type="ARBA" id="ARBA00022679"/>
    </source>
</evidence>
<dbReference type="Pfam" id="PF00512">
    <property type="entry name" value="HisKA"/>
    <property type="match status" value="1"/>
</dbReference>
<evidence type="ECO:0000256" key="3">
    <source>
        <dbReference type="ARBA" id="ARBA00022553"/>
    </source>
</evidence>
<dbReference type="Gene3D" id="1.10.287.130">
    <property type="match status" value="1"/>
</dbReference>
<keyword evidence="7 8" id="KW-1133">Transmembrane helix</keyword>
<accession>A0A3E2NNX7</accession>
<dbReference type="Gene3D" id="3.30.565.10">
    <property type="entry name" value="Histidine kinase-like ATPase, C-terminal domain"/>
    <property type="match status" value="1"/>
</dbReference>
<dbReference type="EC" id="2.7.13.3" evidence="2"/>
<dbReference type="InterPro" id="IPR036097">
    <property type="entry name" value="HisK_dim/P_sf"/>
</dbReference>
<evidence type="ECO:0000256" key="8">
    <source>
        <dbReference type="SAM" id="Phobius"/>
    </source>
</evidence>
<dbReference type="CDD" id="cd00082">
    <property type="entry name" value="HisKA"/>
    <property type="match status" value="1"/>
</dbReference>
<dbReference type="PANTHER" id="PTHR45436">
    <property type="entry name" value="SENSOR HISTIDINE KINASE YKOH"/>
    <property type="match status" value="1"/>
</dbReference>
<keyword evidence="5 8" id="KW-0812">Transmembrane</keyword>
<keyword evidence="8" id="KW-0472">Membrane</keyword>
<keyword evidence="4" id="KW-0808">Transferase</keyword>
<keyword evidence="6 10" id="KW-0418">Kinase</keyword>
<dbReference type="PANTHER" id="PTHR45436:SF5">
    <property type="entry name" value="SENSOR HISTIDINE KINASE TRCS"/>
    <property type="match status" value="1"/>
</dbReference>
<feature type="transmembrane region" description="Helical" evidence="8">
    <location>
        <begin position="128"/>
        <end position="150"/>
    </location>
</feature>
<keyword evidence="3" id="KW-0597">Phosphoprotein</keyword>
<proteinExistence type="predicted"/>
<evidence type="ECO:0000313" key="11">
    <source>
        <dbReference type="Proteomes" id="UP000260823"/>
    </source>
</evidence>
<dbReference type="GO" id="GO:0005886">
    <property type="term" value="C:plasma membrane"/>
    <property type="evidence" value="ECO:0007669"/>
    <property type="project" value="TreeGrafter"/>
</dbReference>
<reference evidence="10 11" key="1">
    <citation type="submission" date="2018-08" db="EMBL/GenBank/DDBJ databases">
        <title>Mucilaginibacter terrae sp. nov., isolated from manganese diggings.</title>
        <authorList>
            <person name="Huang Y."/>
            <person name="Zhou Z."/>
        </authorList>
    </citation>
    <scope>NUCLEOTIDE SEQUENCE [LARGE SCALE GENOMIC DNA]</scope>
    <source>
        <strain evidence="10 11">ZH6</strain>
    </source>
</reference>
<sequence>MKLLTKYNRINIGLTVIIMLVTGLIYYYTISHILTGQIDKDLVLEENEVFSYVSKNHRLPDVYESNHQQIIFTPLKEEKIKRRFLDTTYHDSDEKDLEAGRALISSVVVAGRNYRVLVTQSKVETEDLIQIIFLITIGVIVALLAILLILNRVILKSIWKPFYKILLQLKDFSLANHASIYSTPSNIDEFAELDQAVISMADRVKSDYQNLKVFTENASHELMTPISIINSKLDTLVQTDEFTDRQSKLLNDIYGTVSRLTRLNKSMLLLAKIENGLIHDQSDVNLKAVLEEALYQHEELVEQLNIRLTINMHDKTVQANKSLMEIMCNNLLSNAIRHNHQNGELSVYLSQDKLIINNTGKGSFDFKQVIKRFHKSDGSEGIGLGLTLCKQICDNYGFTLSYQPDGKLHTFLVIFNNPNSLQY</sequence>
<dbReference type="SUPFAM" id="SSF47384">
    <property type="entry name" value="Homodimeric domain of signal transducing histidine kinase"/>
    <property type="match status" value="1"/>
</dbReference>
<dbReference type="GO" id="GO:0000155">
    <property type="term" value="F:phosphorelay sensor kinase activity"/>
    <property type="evidence" value="ECO:0007669"/>
    <property type="project" value="InterPro"/>
</dbReference>
<evidence type="ECO:0000256" key="6">
    <source>
        <dbReference type="ARBA" id="ARBA00022777"/>
    </source>
</evidence>
<dbReference type="SMART" id="SM00388">
    <property type="entry name" value="HisKA"/>
    <property type="match status" value="1"/>
</dbReference>
<dbReference type="PROSITE" id="PS50109">
    <property type="entry name" value="HIS_KIN"/>
    <property type="match status" value="1"/>
</dbReference>
<comment type="caution">
    <text evidence="10">The sequence shown here is derived from an EMBL/GenBank/DDBJ whole genome shotgun (WGS) entry which is preliminary data.</text>
</comment>
<dbReference type="InterPro" id="IPR003594">
    <property type="entry name" value="HATPase_dom"/>
</dbReference>
<evidence type="ECO:0000256" key="2">
    <source>
        <dbReference type="ARBA" id="ARBA00012438"/>
    </source>
</evidence>
<evidence type="ECO:0000259" key="9">
    <source>
        <dbReference type="PROSITE" id="PS50109"/>
    </source>
</evidence>
<dbReference type="Pfam" id="PF02518">
    <property type="entry name" value="HATPase_c"/>
    <property type="match status" value="1"/>
</dbReference>
<protein>
    <recommendedName>
        <fullName evidence="2">histidine kinase</fullName>
        <ecNumber evidence="2">2.7.13.3</ecNumber>
    </recommendedName>
</protein>
<dbReference type="InterPro" id="IPR050428">
    <property type="entry name" value="TCS_sensor_his_kinase"/>
</dbReference>
<evidence type="ECO:0000313" key="10">
    <source>
        <dbReference type="EMBL" id="RFZ82661.1"/>
    </source>
</evidence>
<dbReference type="Proteomes" id="UP000260823">
    <property type="component" value="Unassembled WGS sequence"/>
</dbReference>
<dbReference type="EMBL" id="QWDE01000002">
    <property type="protein sequence ID" value="RFZ82661.1"/>
    <property type="molecule type" value="Genomic_DNA"/>
</dbReference>
<gene>
    <name evidence="10" type="ORF">DYU05_10780</name>
</gene>
<comment type="catalytic activity">
    <reaction evidence="1">
        <text>ATP + protein L-histidine = ADP + protein N-phospho-L-histidine.</text>
        <dbReference type="EC" id="2.7.13.3"/>
    </reaction>
</comment>
<keyword evidence="11" id="KW-1185">Reference proteome</keyword>
<feature type="domain" description="Histidine kinase" evidence="9">
    <location>
        <begin position="217"/>
        <end position="408"/>
    </location>
</feature>
<dbReference type="InterPro" id="IPR003661">
    <property type="entry name" value="HisK_dim/P_dom"/>
</dbReference>
<feature type="transmembrane region" description="Helical" evidence="8">
    <location>
        <begin position="12"/>
        <end position="30"/>
    </location>
</feature>
<dbReference type="InterPro" id="IPR005467">
    <property type="entry name" value="His_kinase_dom"/>
</dbReference>
<dbReference type="OrthoDB" id="1522504at2"/>
<evidence type="ECO:0000256" key="1">
    <source>
        <dbReference type="ARBA" id="ARBA00000085"/>
    </source>
</evidence>
<dbReference type="InterPro" id="IPR036890">
    <property type="entry name" value="HATPase_C_sf"/>
</dbReference>
<dbReference type="RefSeq" id="WP_117383065.1">
    <property type="nucleotide sequence ID" value="NZ_QWDE01000002.1"/>
</dbReference>
<dbReference type="SUPFAM" id="SSF55874">
    <property type="entry name" value="ATPase domain of HSP90 chaperone/DNA topoisomerase II/histidine kinase"/>
    <property type="match status" value="1"/>
</dbReference>
<dbReference type="AlphaFoldDB" id="A0A3E2NNX7"/>
<name>A0A3E2NNX7_9SPHI</name>
<dbReference type="SMART" id="SM00387">
    <property type="entry name" value="HATPase_c"/>
    <property type="match status" value="1"/>
</dbReference>
<evidence type="ECO:0000256" key="7">
    <source>
        <dbReference type="ARBA" id="ARBA00022989"/>
    </source>
</evidence>